<evidence type="ECO:0000313" key="3">
    <source>
        <dbReference type="Proteomes" id="UP000266677"/>
    </source>
</evidence>
<accession>A0A3A4KJ37</accession>
<keyword evidence="1" id="KW-0812">Transmembrane</keyword>
<comment type="caution">
    <text evidence="2">The sequence shown here is derived from an EMBL/GenBank/DDBJ whole genome shotgun (WGS) entry which is preliminary data.</text>
</comment>
<sequence length="76" mass="8141">MAEAAAEEEAVVVAVDYPAKLTWRVAFGLAAPAAVVAAFDIHWAGAAFVILVVIGFVALVIDIVGWSTIVRRFRRD</sequence>
<dbReference type="AlphaFoldDB" id="A0A3A4KJ37"/>
<reference evidence="2 3" key="1">
    <citation type="submission" date="2018-09" db="EMBL/GenBank/DDBJ databases">
        <title>YIM PH21274 draft genome.</title>
        <authorList>
            <person name="Miao C."/>
        </authorList>
    </citation>
    <scope>NUCLEOTIDE SEQUENCE [LARGE SCALE GENOMIC DNA]</scope>
    <source>
        <strain evidence="2 3">YIM PH 21724</strain>
    </source>
</reference>
<keyword evidence="1" id="KW-1133">Transmembrane helix</keyword>
<feature type="transmembrane region" description="Helical" evidence="1">
    <location>
        <begin position="45"/>
        <end position="70"/>
    </location>
</feature>
<evidence type="ECO:0000313" key="2">
    <source>
        <dbReference type="EMBL" id="RJO76644.1"/>
    </source>
</evidence>
<feature type="transmembrane region" description="Helical" evidence="1">
    <location>
        <begin position="21"/>
        <end position="39"/>
    </location>
</feature>
<name>A0A3A4KJ37_9NOCA</name>
<proteinExistence type="predicted"/>
<dbReference type="EMBL" id="QZFU01000016">
    <property type="protein sequence ID" value="RJO76644.1"/>
    <property type="molecule type" value="Genomic_DNA"/>
</dbReference>
<organism evidence="2 3">
    <name type="scientific">Nocardia panacis</name>
    <dbReference type="NCBI Taxonomy" id="2340916"/>
    <lineage>
        <taxon>Bacteria</taxon>
        <taxon>Bacillati</taxon>
        <taxon>Actinomycetota</taxon>
        <taxon>Actinomycetes</taxon>
        <taxon>Mycobacteriales</taxon>
        <taxon>Nocardiaceae</taxon>
        <taxon>Nocardia</taxon>
    </lineage>
</organism>
<keyword evidence="3" id="KW-1185">Reference proteome</keyword>
<gene>
    <name evidence="2" type="ORF">D5S18_10225</name>
</gene>
<evidence type="ECO:0000256" key="1">
    <source>
        <dbReference type="SAM" id="Phobius"/>
    </source>
</evidence>
<dbReference type="Proteomes" id="UP000266677">
    <property type="component" value="Unassembled WGS sequence"/>
</dbReference>
<protein>
    <submittedName>
        <fullName evidence="2">Uncharacterized protein</fullName>
    </submittedName>
</protein>
<keyword evidence="1" id="KW-0472">Membrane</keyword>